<dbReference type="RefSeq" id="WP_090026179.1">
    <property type="nucleotide sequence ID" value="NZ_FNEB01000001.1"/>
</dbReference>
<evidence type="ECO:0000256" key="1">
    <source>
        <dbReference type="SAM" id="SignalP"/>
    </source>
</evidence>
<evidence type="ECO:0000313" key="3">
    <source>
        <dbReference type="EMBL" id="SDI06527.1"/>
    </source>
</evidence>
<dbReference type="AlphaFoldDB" id="A0A1G8HIK0"/>
<dbReference type="Proteomes" id="UP000199340">
    <property type="component" value="Unassembled WGS sequence"/>
</dbReference>
<feature type="domain" description="Glucose/Sorbosone dehydrogenase" evidence="2">
    <location>
        <begin position="40"/>
        <end position="362"/>
    </location>
</feature>
<dbReference type="PANTHER" id="PTHR19328">
    <property type="entry name" value="HEDGEHOG-INTERACTING PROTEIN"/>
    <property type="match status" value="1"/>
</dbReference>
<dbReference type="EMBL" id="FNEB01000001">
    <property type="protein sequence ID" value="SDI06527.1"/>
    <property type="molecule type" value="Genomic_DNA"/>
</dbReference>
<dbReference type="PANTHER" id="PTHR19328:SF75">
    <property type="entry name" value="ALDOSE SUGAR DEHYDROGENASE YLII"/>
    <property type="match status" value="1"/>
</dbReference>
<protein>
    <submittedName>
        <fullName evidence="3">Glucose/arabinose dehydrogenase, beta-propeller fold</fullName>
    </submittedName>
</protein>
<keyword evidence="1" id="KW-0732">Signal</keyword>
<dbReference type="InterPro" id="IPR011041">
    <property type="entry name" value="Quinoprot_gluc/sorb_DH_b-prop"/>
</dbReference>
<dbReference type="InterPro" id="IPR011042">
    <property type="entry name" value="6-blade_b-propeller_TolB-like"/>
</dbReference>
<dbReference type="OrthoDB" id="9770043at2"/>
<keyword evidence="4" id="KW-1185">Reference proteome</keyword>
<accession>A0A1G8HIK0</accession>
<dbReference type="Pfam" id="PF07995">
    <property type="entry name" value="GSDH"/>
    <property type="match status" value="1"/>
</dbReference>
<evidence type="ECO:0000313" key="4">
    <source>
        <dbReference type="Proteomes" id="UP000199340"/>
    </source>
</evidence>
<dbReference type="InterPro" id="IPR012938">
    <property type="entry name" value="Glc/Sorbosone_DH"/>
</dbReference>
<dbReference type="Gene3D" id="2.120.10.30">
    <property type="entry name" value="TolB, C-terminal domain"/>
    <property type="match status" value="1"/>
</dbReference>
<name>A0A1G8HIK0_9RHOB</name>
<gene>
    <name evidence="3" type="ORF">SAMN05421850_101526</name>
</gene>
<reference evidence="3 4" key="1">
    <citation type="submission" date="2016-10" db="EMBL/GenBank/DDBJ databases">
        <authorList>
            <person name="de Groot N.N."/>
        </authorList>
    </citation>
    <scope>NUCLEOTIDE SEQUENCE [LARGE SCALE GENOMIC DNA]</scope>
    <source>
        <strain evidence="3 4">DSM 28010</strain>
    </source>
</reference>
<evidence type="ECO:0000259" key="2">
    <source>
        <dbReference type="Pfam" id="PF07995"/>
    </source>
</evidence>
<feature type="signal peptide" evidence="1">
    <location>
        <begin position="1"/>
        <end position="19"/>
    </location>
</feature>
<organism evidence="3 4">
    <name type="scientific">Lutimaribacter saemankumensis</name>
    <dbReference type="NCBI Taxonomy" id="490829"/>
    <lineage>
        <taxon>Bacteria</taxon>
        <taxon>Pseudomonadati</taxon>
        <taxon>Pseudomonadota</taxon>
        <taxon>Alphaproteobacteria</taxon>
        <taxon>Rhodobacterales</taxon>
        <taxon>Roseobacteraceae</taxon>
        <taxon>Lutimaribacter</taxon>
    </lineage>
</organism>
<dbReference type="STRING" id="490829.SAMN05421850_101526"/>
<feature type="chain" id="PRO_5011597634" evidence="1">
    <location>
        <begin position="20"/>
        <end position="367"/>
    </location>
</feature>
<proteinExistence type="predicted"/>
<sequence length="367" mass="39537">MFRAALVALSICLAVPAWAERLDSRGGPIQADLVADGFFAPWSLGFLPDGGVLVTERGGTLWHLRADGSRDEVAGLPGDLVEIGQGGLLDVLIPRDFATTLEVLFSHAARQPGGAGTAISAGTLSADGTRLQDVRRLFEMAPGSSGGRHFGGRLVEGPDGRIFLSIGDRGDRPSAQDVGRHNGSIIRINRDGSVPADNPLVGRDGARPEIWTWGHRNPQGMALDGRGRLWTNAHGARGGDEVNLIRKGRNYGWPVISYGRHYSGAKIGEGTAKPGMEQPEFYWDPSIAPSGMVIYSGKLWPDWKGDFLVGSLKFDMISRLSGSPLREIERIEGNATLRVRDLREAPDGSIWMISEANGAIYRLTPAR</sequence>
<dbReference type="SUPFAM" id="SSF50952">
    <property type="entry name" value="Soluble quinoprotein glucose dehydrogenase"/>
    <property type="match status" value="1"/>
</dbReference>